<organism evidence="1 2">
    <name type="scientific">Pseudomonas syringae pv. maculicola</name>
    <dbReference type="NCBI Taxonomy" id="59511"/>
    <lineage>
        <taxon>Bacteria</taxon>
        <taxon>Pseudomonadati</taxon>
        <taxon>Pseudomonadota</taxon>
        <taxon>Gammaproteobacteria</taxon>
        <taxon>Pseudomonadales</taxon>
        <taxon>Pseudomonadaceae</taxon>
        <taxon>Pseudomonas</taxon>
    </lineage>
</organism>
<feature type="non-terminal residue" evidence="1">
    <location>
        <position position="47"/>
    </location>
</feature>
<evidence type="ECO:0000313" key="2">
    <source>
        <dbReference type="Proteomes" id="UP000282378"/>
    </source>
</evidence>
<accession>A0A3M2U9P3</accession>
<comment type="caution">
    <text evidence="1">The sequence shown here is derived from an EMBL/GenBank/DDBJ whole genome shotgun (WGS) entry which is preliminary data.</text>
</comment>
<reference evidence="1 2" key="1">
    <citation type="submission" date="2018-08" db="EMBL/GenBank/DDBJ databases">
        <title>Recombination of ecologically and evolutionarily significant loci maintains genetic cohesion in the Pseudomonas syringae species complex.</title>
        <authorList>
            <person name="Dillon M."/>
            <person name="Thakur S."/>
            <person name="Almeida R.N.D."/>
            <person name="Weir B.S."/>
            <person name="Guttman D.S."/>
        </authorList>
    </citation>
    <scope>NUCLEOTIDE SEQUENCE [LARGE SCALE GENOMIC DNA]</scope>
    <source>
        <strain evidence="1 2">88_10</strain>
    </source>
</reference>
<name>A0A3M2U9P3_PSEYM</name>
<sequence length="47" mass="5065">MKAQGISGQLVIPSVSEEHTFYSGGEKIIASVLHTGFWFDVESVKPG</sequence>
<dbReference type="AlphaFoldDB" id="A0A3M2U9P3"/>
<dbReference type="EMBL" id="RBNL01004793">
    <property type="protein sequence ID" value="RML23633.1"/>
    <property type="molecule type" value="Genomic_DNA"/>
</dbReference>
<protein>
    <submittedName>
        <fullName evidence="1">Uncharacterized protein</fullName>
    </submittedName>
</protein>
<evidence type="ECO:0000313" key="1">
    <source>
        <dbReference type="EMBL" id="RML23633.1"/>
    </source>
</evidence>
<proteinExistence type="predicted"/>
<gene>
    <name evidence="1" type="ORF">APX70_07452</name>
</gene>
<dbReference type="Proteomes" id="UP000282378">
    <property type="component" value="Unassembled WGS sequence"/>
</dbReference>